<dbReference type="Gene3D" id="3.40.50.410">
    <property type="entry name" value="von Willebrand factor, type A domain"/>
    <property type="match status" value="1"/>
</dbReference>
<organism evidence="3 4">
    <name type="scientific">Candidatus Liberibacter ctenarytainae</name>
    <dbReference type="NCBI Taxonomy" id="2020335"/>
    <lineage>
        <taxon>Bacteria</taxon>
        <taxon>Pseudomonadati</taxon>
        <taxon>Pseudomonadota</taxon>
        <taxon>Alphaproteobacteria</taxon>
        <taxon>Hyphomicrobiales</taxon>
        <taxon>Rhizobiaceae</taxon>
        <taxon>Liberibacter</taxon>
    </lineage>
</organism>
<keyword evidence="1" id="KW-1133">Transmembrane helix</keyword>
<dbReference type="Proteomes" id="UP000736856">
    <property type="component" value="Unassembled WGS sequence"/>
</dbReference>
<evidence type="ECO:0000313" key="3">
    <source>
        <dbReference type="EMBL" id="MBL0849131.1"/>
    </source>
</evidence>
<proteinExistence type="predicted"/>
<evidence type="ECO:0000313" key="4">
    <source>
        <dbReference type="Proteomes" id="UP000736856"/>
    </source>
</evidence>
<comment type="caution">
    <text evidence="3">The sequence shown here is derived from an EMBL/GenBank/DDBJ whole genome shotgun (WGS) entry which is preliminary data.</text>
</comment>
<evidence type="ECO:0000256" key="1">
    <source>
        <dbReference type="SAM" id="Phobius"/>
    </source>
</evidence>
<reference evidence="3" key="1">
    <citation type="submission" date="2019-02" db="EMBL/GenBank/DDBJ databases">
        <title>A novel Candidatus Liberibacter species associated with the New Zealand native fuchsia psyllid, Ctenarytaina fuchsiae.</title>
        <authorList>
            <person name="Thompson S.M."/>
            <person name="Jorgensen N."/>
            <person name="David C."/>
            <person name="Bulman S.R."/>
            <person name="Smith G.R."/>
        </authorList>
    </citation>
    <scope>NUCLEOTIDE SEQUENCE</scope>
    <source>
        <strain evidence="3">Oxford</strain>
    </source>
</reference>
<dbReference type="Pfam" id="PF13519">
    <property type="entry name" value="VWA_2"/>
    <property type="match status" value="1"/>
</dbReference>
<dbReference type="SMART" id="SM00327">
    <property type="entry name" value="VWA"/>
    <property type="match status" value="1"/>
</dbReference>
<keyword evidence="1" id="KW-0812">Transmembrane</keyword>
<feature type="domain" description="VWFA" evidence="2">
    <location>
        <begin position="167"/>
        <end position="361"/>
    </location>
</feature>
<dbReference type="EMBL" id="SEOL01000006">
    <property type="protein sequence ID" value="MBL0849131.1"/>
    <property type="molecule type" value="Genomic_DNA"/>
</dbReference>
<name>A0A937DJ73_9HYPH</name>
<dbReference type="AlphaFoldDB" id="A0A937DJ73"/>
<keyword evidence="1" id="KW-0472">Membrane</keyword>
<dbReference type="InterPro" id="IPR002035">
    <property type="entry name" value="VWF_A"/>
</dbReference>
<gene>
    <name evidence="3" type="ORF">EU981_03510</name>
</gene>
<dbReference type="PROSITE" id="PS50234">
    <property type="entry name" value="VWFA"/>
    <property type="match status" value="1"/>
</dbReference>
<accession>A0A937DJ73</accession>
<evidence type="ECO:0000259" key="2">
    <source>
        <dbReference type="PROSITE" id="PS50234"/>
    </source>
</evidence>
<dbReference type="InterPro" id="IPR036465">
    <property type="entry name" value="vWFA_dom_sf"/>
</dbReference>
<feature type="transmembrane region" description="Helical" evidence="1">
    <location>
        <begin position="17"/>
        <end position="39"/>
    </location>
</feature>
<dbReference type="SUPFAM" id="SSF53300">
    <property type="entry name" value="vWA-like"/>
    <property type="match status" value="1"/>
</dbReference>
<sequence>MDIIFVKKKYLYNDSGVFGILTAIILVCLITAIAGVVYISEDYSDHIALQQDMDSALISSYSDIQFLQFLDIQSYQATLQDVVRSHLGSNLSNFFSSDQKLEILQNLTLNIEKQGKGSYIITIDDKVTMPMHAFSRFIHLFYDGAEDIVISAHSAVVYKEAVMVPTSLMMVIDASRTMNHSLTHQDYIQHISRLDRVKHSMGRLLDLLRKKAKYENVFRVGALSFHLFIDREFPLTWNIITLKQDIQSITAYGPRNAWTAMKKADTELFSYAEEMKHRDQGHKEYKKDVIFLTDGTTSTSIPYSNYAIEGFCNDIKRKKGTIYVIVLALPPDEMHQACASSPDKIYSVHTVDQLEEAFDLIGKDIIKGEGNSKENFRFIQ</sequence>
<protein>
    <submittedName>
        <fullName evidence="3">VWA domain-containing protein</fullName>
    </submittedName>
</protein>